<evidence type="ECO:0000313" key="3">
    <source>
        <dbReference type="Proteomes" id="UP001597521"/>
    </source>
</evidence>
<organism evidence="2 3">
    <name type="scientific">Devosia albogilva</name>
    <dbReference type="NCBI Taxonomy" id="429726"/>
    <lineage>
        <taxon>Bacteria</taxon>
        <taxon>Pseudomonadati</taxon>
        <taxon>Pseudomonadota</taxon>
        <taxon>Alphaproteobacteria</taxon>
        <taxon>Hyphomicrobiales</taxon>
        <taxon>Devosiaceae</taxon>
        <taxon>Devosia</taxon>
    </lineage>
</organism>
<proteinExistence type="predicted"/>
<evidence type="ECO:0000313" key="2">
    <source>
        <dbReference type="EMBL" id="MFD2648725.1"/>
    </source>
</evidence>
<accession>A0ABW5QM07</accession>
<keyword evidence="3" id="KW-1185">Reference proteome</keyword>
<sequence length="175" mass="18748">MRTIPFAFALLALTVPVAAQETSVSSDLSALPAPVFETYEALLDAARAGDFDGLEQVRTERGDDLQIGFGGAETITDFLTANSLSGDGVDAMAGLIEILESPYARVDAGDGTMFYMWPFLAGLEDLSDLPLEQRLEAYQLVDADALDDFAEYGGWLATRTIIEANGRWTAIVAGD</sequence>
<comment type="caution">
    <text evidence="2">The sequence shown here is derived from an EMBL/GenBank/DDBJ whole genome shotgun (WGS) entry which is preliminary data.</text>
</comment>
<protein>
    <submittedName>
        <fullName evidence="2">Uncharacterized protein</fullName>
    </submittedName>
</protein>
<evidence type="ECO:0000256" key="1">
    <source>
        <dbReference type="SAM" id="SignalP"/>
    </source>
</evidence>
<feature type="chain" id="PRO_5046008782" evidence="1">
    <location>
        <begin position="20"/>
        <end position="175"/>
    </location>
</feature>
<dbReference type="RefSeq" id="WP_386833999.1">
    <property type="nucleotide sequence ID" value="NZ_JBHUNP010000001.1"/>
</dbReference>
<dbReference type="EMBL" id="JBHUNP010000001">
    <property type="protein sequence ID" value="MFD2648725.1"/>
    <property type="molecule type" value="Genomic_DNA"/>
</dbReference>
<dbReference type="Proteomes" id="UP001597521">
    <property type="component" value="Unassembled WGS sequence"/>
</dbReference>
<name>A0ABW5QM07_9HYPH</name>
<feature type="signal peptide" evidence="1">
    <location>
        <begin position="1"/>
        <end position="19"/>
    </location>
</feature>
<reference evidence="3" key="1">
    <citation type="journal article" date="2019" name="Int. J. Syst. Evol. Microbiol.">
        <title>The Global Catalogue of Microorganisms (GCM) 10K type strain sequencing project: providing services to taxonomists for standard genome sequencing and annotation.</title>
        <authorList>
            <consortium name="The Broad Institute Genomics Platform"/>
            <consortium name="The Broad Institute Genome Sequencing Center for Infectious Disease"/>
            <person name="Wu L."/>
            <person name="Ma J."/>
        </authorList>
    </citation>
    <scope>NUCLEOTIDE SEQUENCE [LARGE SCALE GENOMIC DNA]</scope>
    <source>
        <strain evidence="3">CCM 7427</strain>
    </source>
</reference>
<keyword evidence="1" id="KW-0732">Signal</keyword>
<gene>
    <name evidence="2" type="ORF">ACFSX5_13070</name>
</gene>